<evidence type="ECO:0000313" key="2">
    <source>
        <dbReference type="EMBL" id="QJH97341.1"/>
    </source>
</evidence>
<dbReference type="EMBL" id="MT144683">
    <property type="protein sequence ID" value="QJH97341.1"/>
    <property type="molecule type" value="Genomic_DNA"/>
</dbReference>
<gene>
    <name evidence="1" type="ORF">TM448A00801_0007</name>
    <name evidence="2" type="ORF">TM448B00993_0008</name>
</gene>
<dbReference type="AlphaFoldDB" id="A0A6H1ZKH4"/>
<dbReference type="EMBL" id="MT144066">
    <property type="protein sequence ID" value="QJA47972.1"/>
    <property type="molecule type" value="Genomic_DNA"/>
</dbReference>
<accession>A0A6H1ZKH4</accession>
<evidence type="ECO:0000313" key="1">
    <source>
        <dbReference type="EMBL" id="QJA47972.1"/>
    </source>
</evidence>
<organism evidence="1">
    <name type="scientific">viral metagenome</name>
    <dbReference type="NCBI Taxonomy" id="1070528"/>
    <lineage>
        <taxon>unclassified sequences</taxon>
        <taxon>metagenomes</taxon>
        <taxon>organismal metagenomes</taxon>
    </lineage>
</organism>
<reference evidence="1" key="1">
    <citation type="submission" date="2020-03" db="EMBL/GenBank/DDBJ databases">
        <title>The deep terrestrial virosphere.</title>
        <authorList>
            <person name="Holmfeldt K."/>
            <person name="Nilsson E."/>
            <person name="Simone D."/>
            <person name="Lopez-Fernandez M."/>
            <person name="Wu X."/>
            <person name="de Brujin I."/>
            <person name="Lundin D."/>
            <person name="Andersson A."/>
            <person name="Bertilsson S."/>
            <person name="Dopson M."/>
        </authorList>
    </citation>
    <scope>NUCLEOTIDE SEQUENCE</scope>
    <source>
        <strain evidence="1">TM448A00801</strain>
        <strain evidence="2">TM448B00993</strain>
    </source>
</reference>
<protein>
    <submittedName>
        <fullName evidence="1">Uncharacterized protein</fullName>
    </submittedName>
</protein>
<proteinExistence type="predicted"/>
<name>A0A6H1ZKH4_9ZZZZ</name>
<sequence length="209" mass="23848">MNWTTPQEVRKVIGLGADDVSDEDLDYYIGKAQKELLDQLCVFEYEDKLVGNIDGVNITFNTHYAPIADRNFDLVVNTLDVEVYKWGHYGLMDTKSTVPISTVYPDKGIIVLGSAPGNTIEVVTATYYSFPRQLILDRLPTVTALLAGYHYIRSEVLLLPQQWFHGSYRFIRGTPAEDILLEYYRNLDILLGREHRKVTPDAPTFLRDV</sequence>